<dbReference type="Proteomes" id="UP000294933">
    <property type="component" value="Unassembled WGS sequence"/>
</dbReference>
<accession>A0A4Y7Q509</accession>
<keyword evidence="3" id="KW-1185">Reference proteome</keyword>
<feature type="signal peptide" evidence="1">
    <location>
        <begin position="1"/>
        <end position="17"/>
    </location>
</feature>
<dbReference type="PANTHER" id="PTHR38705:SF1">
    <property type="entry name" value="PROTEIN RDS1"/>
    <property type="match status" value="1"/>
</dbReference>
<proteinExistence type="predicted"/>
<gene>
    <name evidence="2" type="ORF">BD410DRAFT_839822</name>
</gene>
<dbReference type="VEuPathDB" id="FungiDB:BD410DRAFT_839822"/>
<name>A0A4Y7Q509_9AGAM</name>
<reference evidence="2 3" key="1">
    <citation type="submission" date="2018-06" db="EMBL/GenBank/DDBJ databases">
        <title>A transcriptomic atlas of mushroom development highlights an independent origin of complex multicellularity.</title>
        <authorList>
            <consortium name="DOE Joint Genome Institute"/>
            <person name="Krizsan K."/>
            <person name="Almasi E."/>
            <person name="Merenyi Z."/>
            <person name="Sahu N."/>
            <person name="Viragh M."/>
            <person name="Koszo T."/>
            <person name="Mondo S."/>
            <person name="Kiss B."/>
            <person name="Balint B."/>
            <person name="Kues U."/>
            <person name="Barry K."/>
            <person name="Hegedus J.C."/>
            <person name="Henrissat B."/>
            <person name="Johnson J."/>
            <person name="Lipzen A."/>
            <person name="Ohm R."/>
            <person name="Nagy I."/>
            <person name="Pangilinan J."/>
            <person name="Yan J."/>
            <person name="Xiong Y."/>
            <person name="Grigoriev I.V."/>
            <person name="Hibbett D.S."/>
            <person name="Nagy L.G."/>
        </authorList>
    </citation>
    <scope>NUCLEOTIDE SEQUENCE [LARGE SCALE GENOMIC DNA]</scope>
    <source>
        <strain evidence="2 3">SZMC22713</strain>
    </source>
</reference>
<evidence type="ECO:0000313" key="3">
    <source>
        <dbReference type="Proteomes" id="UP000294933"/>
    </source>
</evidence>
<organism evidence="2 3">
    <name type="scientific">Rickenella mellea</name>
    <dbReference type="NCBI Taxonomy" id="50990"/>
    <lineage>
        <taxon>Eukaryota</taxon>
        <taxon>Fungi</taxon>
        <taxon>Dikarya</taxon>
        <taxon>Basidiomycota</taxon>
        <taxon>Agaricomycotina</taxon>
        <taxon>Agaricomycetes</taxon>
        <taxon>Hymenochaetales</taxon>
        <taxon>Rickenellaceae</taxon>
        <taxon>Rickenella</taxon>
    </lineage>
</organism>
<dbReference type="STRING" id="50990.A0A4Y7Q509"/>
<dbReference type="AlphaFoldDB" id="A0A4Y7Q509"/>
<dbReference type="OrthoDB" id="2098436at2759"/>
<sequence length="293" mass="31283">MHYLLVALAVAFSQVHGLPVKRDLAPTDVQILQFALTLEHAENAFYTEALSKFDEQSFRDAGFADFTRGRFVEISQHEATHVQFLTAKLGSDAPAACTYNFPYSDVQSFVALSQVLEGVGTSAYLGSTHFLQNEDNLAGATSILTIESRQQAWIAGAISQTNPWSGSFDTPLGFNQVFTLASPFIVSCPPSNPTLPFSPFPNLNISDNAQPGQSVQLTYNGDASNGGQFLAIFSGLNTTFVPINSDKTATLPSRLQGTTYALVSSDGSTVTDGSTVAGPAILVFPFDSSTDNS</sequence>
<evidence type="ECO:0000313" key="2">
    <source>
        <dbReference type="EMBL" id="TDL22376.1"/>
    </source>
</evidence>
<dbReference type="InterPro" id="IPR009078">
    <property type="entry name" value="Ferritin-like_SF"/>
</dbReference>
<dbReference type="Pfam" id="PF13668">
    <property type="entry name" value="Ferritin_2"/>
    <property type="match status" value="1"/>
</dbReference>
<dbReference type="SUPFAM" id="SSF47240">
    <property type="entry name" value="Ferritin-like"/>
    <property type="match status" value="1"/>
</dbReference>
<dbReference type="InterPro" id="IPR039254">
    <property type="entry name" value="Rds1"/>
</dbReference>
<dbReference type="PANTHER" id="PTHR38705">
    <property type="entry name" value="PROTEIN RDS1"/>
    <property type="match status" value="1"/>
</dbReference>
<evidence type="ECO:0008006" key="4">
    <source>
        <dbReference type="Google" id="ProtNLM"/>
    </source>
</evidence>
<feature type="chain" id="PRO_5021245908" description="Ferritin-like domain-containing protein" evidence="1">
    <location>
        <begin position="18"/>
        <end position="293"/>
    </location>
</feature>
<evidence type="ECO:0000256" key="1">
    <source>
        <dbReference type="SAM" id="SignalP"/>
    </source>
</evidence>
<keyword evidence="1" id="KW-0732">Signal</keyword>
<dbReference type="EMBL" id="ML170175">
    <property type="protein sequence ID" value="TDL22376.1"/>
    <property type="molecule type" value="Genomic_DNA"/>
</dbReference>
<protein>
    <recommendedName>
        <fullName evidence="4">Ferritin-like domain-containing protein</fullName>
    </recommendedName>
</protein>